<protein>
    <submittedName>
        <fullName evidence="2">Uncharacterized protein</fullName>
    </submittedName>
</protein>
<evidence type="ECO:0000313" key="3">
    <source>
        <dbReference type="Proteomes" id="UP001154282"/>
    </source>
</evidence>
<dbReference type="AlphaFoldDB" id="A0AAV0MFL8"/>
<keyword evidence="1" id="KW-0732">Signal</keyword>
<comment type="caution">
    <text evidence="2">The sequence shown here is derived from an EMBL/GenBank/DDBJ whole genome shotgun (WGS) entry which is preliminary data.</text>
</comment>
<feature type="signal peptide" evidence="1">
    <location>
        <begin position="1"/>
        <end position="25"/>
    </location>
</feature>
<accession>A0AAV0MFL8</accession>
<dbReference type="InterPro" id="IPR007541">
    <property type="entry name" value="Uncharacterised_BSP"/>
</dbReference>
<gene>
    <name evidence="2" type="ORF">LITE_LOCUS28618</name>
</gene>
<keyword evidence="3" id="KW-1185">Reference proteome</keyword>
<reference evidence="2" key="1">
    <citation type="submission" date="2022-08" db="EMBL/GenBank/DDBJ databases">
        <authorList>
            <person name="Gutierrez-Valencia J."/>
        </authorList>
    </citation>
    <scope>NUCLEOTIDE SEQUENCE</scope>
</reference>
<organism evidence="2 3">
    <name type="scientific">Linum tenue</name>
    <dbReference type="NCBI Taxonomy" id="586396"/>
    <lineage>
        <taxon>Eukaryota</taxon>
        <taxon>Viridiplantae</taxon>
        <taxon>Streptophyta</taxon>
        <taxon>Embryophyta</taxon>
        <taxon>Tracheophyta</taxon>
        <taxon>Spermatophyta</taxon>
        <taxon>Magnoliopsida</taxon>
        <taxon>eudicotyledons</taxon>
        <taxon>Gunneridae</taxon>
        <taxon>Pentapetalae</taxon>
        <taxon>rosids</taxon>
        <taxon>fabids</taxon>
        <taxon>Malpighiales</taxon>
        <taxon>Linaceae</taxon>
        <taxon>Linum</taxon>
    </lineage>
</organism>
<dbReference type="PANTHER" id="PTHR33321">
    <property type="match status" value="1"/>
</dbReference>
<dbReference type="EMBL" id="CAMGYJ010000007">
    <property type="protein sequence ID" value="CAI0445568.1"/>
    <property type="molecule type" value="Genomic_DNA"/>
</dbReference>
<dbReference type="Proteomes" id="UP001154282">
    <property type="component" value="Unassembled WGS sequence"/>
</dbReference>
<evidence type="ECO:0000313" key="2">
    <source>
        <dbReference type="EMBL" id="CAI0445568.1"/>
    </source>
</evidence>
<dbReference type="Pfam" id="PF04450">
    <property type="entry name" value="BSP"/>
    <property type="match status" value="1"/>
</dbReference>
<evidence type="ECO:0000256" key="1">
    <source>
        <dbReference type="SAM" id="SignalP"/>
    </source>
</evidence>
<sequence length="236" mass="26562">MANFIPTFLLALLATTSIIIHGTDATEFDVINAAGRSKGGTLFSSQIGESYTKMKMATASNFIFKMFNQGNVTDRKNVHNITLVIDGGNTVGAGFYRTDYEFHIGAKYLANLTSRDVKVEFTGLVYRYMTYVWGWDGSGKAPAGLRSGLGDYVRAKAHYGPRKYWAGKRDLGARWDQGYDVTARFLNYCVGLRKGFVWELNKMMKDGYSDGFFKSLTGKDVDQLWREYKAKYGRIN</sequence>
<name>A0AAV0MFL8_9ROSI</name>
<dbReference type="PANTHER" id="PTHR33321:SF15">
    <property type="entry name" value="PLANT BASIC SECRETORY PROTEIN (BSP) FAMILY PROTEIN"/>
    <property type="match status" value="1"/>
</dbReference>
<proteinExistence type="predicted"/>
<feature type="chain" id="PRO_5043471505" evidence="1">
    <location>
        <begin position="26"/>
        <end position="236"/>
    </location>
</feature>